<protein>
    <submittedName>
        <fullName evidence="1">Uncharacterized protein</fullName>
    </submittedName>
</protein>
<gene>
    <name evidence="1" type="ORF">S06H3_10190</name>
</gene>
<accession>X1LTM3</accession>
<evidence type="ECO:0000313" key="1">
    <source>
        <dbReference type="EMBL" id="GAI05765.1"/>
    </source>
</evidence>
<name>X1LTM3_9ZZZZ</name>
<dbReference type="EMBL" id="BARV01004673">
    <property type="protein sequence ID" value="GAI05765.1"/>
    <property type="molecule type" value="Genomic_DNA"/>
</dbReference>
<reference evidence="1" key="1">
    <citation type="journal article" date="2014" name="Front. Microbiol.">
        <title>High frequency of phylogenetically diverse reductive dehalogenase-homologous genes in deep subseafloor sedimentary metagenomes.</title>
        <authorList>
            <person name="Kawai M."/>
            <person name="Futagami T."/>
            <person name="Toyoda A."/>
            <person name="Takaki Y."/>
            <person name="Nishi S."/>
            <person name="Hori S."/>
            <person name="Arai W."/>
            <person name="Tsubouchi T."/>
            <person name="Morono Y."/>
            <person name="Uchiyama I."/>
            <person name="Ito T."/>
            <person name="Fujiyama A."/>
            <person name="Inagaki F."/>
            <person name="Takami H."/>
        </authorList>
    </citation>
    <scope>NUCLEOTIDE SEQUENCE</scope>
    <source>
        <strain evidence="1">Expedition CK06-06</strain>
    </source>
</reference>
<feature type="non-terminal residue" evidence="1">
    <location>
        <position position="1"/>
    </location>
</feature>
<organism evidence="1">
    <name type="scientific">marine sediment metagenome</name>
    <dbReference type="NCBI Taxonomy" id="412755"/>
    <lineage>
        <taxon>unclassified sequences</taxon>
        <taxon>metagenomes</taxon>
        <taxon>ecological metagenomes</taxon>
    </lineage>
</organism>
<sequence length="150" mass="17207">RWLLGMKKGSKWKMKLWARWWIEEEPKKRLIGVYLLAYGDVFTLEQLHKSLHTPKGRKLADELFHLLLDHLLVDDFPRAGVPPEITNRLKDMIEGAKAGIPEMVEKLERGEEPTGKEAYETYLSGADGFLWGRIMDAANSDILRRAGYGA</sequence>
<dbReference type="AlphaFoldDB" id="X1LTM3"/>
<proteinExistence type="predicted"/>
<comment type="caution">
    <text evidence="1">The sequence shown here is derived from an EMBL/GenBank/DDBJ whole genome shotgun (WGS) entry which is preliminary data.</text>
</comment>